<dbReference type="EMBL" id="JAGIOO010000001">
    <property type="protein sequence ID" value="MBP2479421.1"/>
    <property type="molecule type" value="Genomic_DNA"/>
</dbReference>
<evidence type="ECO:0000256" key="4">
    <source>
        <dbReference type="SAM" id="SignalP"/>
    </source>
</evidence>
<dbReference type="PANTHER" id="PTHR43248:SF29">
    <property type="entry name" value="TRIPEPTIDYL AMINOPEPTIDASE"/>
    <property type="match status" value="1"/>
</dbReference>
<dbReference type="Proteomes" id="UP001519363">
    <property type="component" value="Unassembled WGS sequence"/>
</dbReference>
<evidence type="ECO:0000256" key="3">
    <source>
        <dbReference type="ARBA" id="ARBA00022801"/>
    </source>
</evidence>
<evidence type="ECO:0000256" key="2">
    <source>
        <dbReference type="ARBA" id="ARBA00022729"/>
    </source>
</evidence>
<gene>
    <name evidence="6" type="ORF">JOF53_008293</name>
</gene>
<feature type="signal peptide" evidence="4">
    <location>
        <begin position="1"/>
        <end position="30"/>
    </location>
</feature>
<dbReference type="InterPro" id="IPR029058">
    <property type="entry name" value="AB_hydrolase_fold"/>
</dbReference>
<evidence type="ECO:0000313" key="7">
    <source>
        <dbReference type="Proteomes" id="UP001519363"/>
    </source>
</evidence>
<reference evidence="6 7" key="1">
    <citation type="submission" date="2021-03" db="EMBL/GenBank/DDBJ databases">
        <title>Sequencing the genomes of 1000 actinobacteria strains.</title>
        <authorList>
            <person name="Klenk H.-P."/>
        </authorList>
    </citation>
    <scope>NUCLEOTIDE SEQUENCE [LARGE SCALE GENOMIC DNA]</scope>
    <source>
        <strain evidence="6 7">DSM 44580</strain>
    </source>
</reference>
<comment type="similarity">
    <text evidence="1">Belongs to the peptidase S33 family.</text>
</comment>
<evidence type="ECO:0000259" key="5">
    <source>
        <dbReference type="Pfam" id="PF08386"/>
    </source>
</evidence>
<comment type="caution">
    <text evidence="6">The sequence shown here is derived from an EMBL/GenBank/DDBJ whole genome shotgun (WGS) entry which is preliminary data.</text>
</comment>
<dbReference type="Gene3D" id="3.40.50.1820">
    <property type="entry name" value="alpha/beta hydrolase"/>
    <property type="match status" value="1"/>
</dbReference>
<keyword evidence="2 4" id="KW-0732">Signal</keyword>
<dbReference type="InterPro" id="IPR051601">
    <property type="entry name" value="Serine_prot/Carboxylest_S33"/>
</dbReference>
<organism evidence="6 7">
    <name type="scientific">Crossiella equi</name>
    <dbReference type="NCBI Taxonomy" id="130796"/>
    <lineage>
        <taxon>Bacteria</taxon>
        <taxon>Bacillati</taxon>
        <taxon>Actinomycetota</taxon>
        <taxon>Actinomycetes</taxon>
        <taxon>Pseudonocardiales</taxon>
        <taxon>Pseudonocardiaceae</taxon>
        <taxon>Crossiella</taxon>
    </lineage>
</organism>
<keyword evidence="7" id="KW-1185">Reference proteome</keyword>
<evidence type="ECO:0000313" key="6">
    <source>
        <dbReference type="EMBL" id="MBP2479421.1"/>
    </source>
</evidence>
<name>A0ABS5ASL2_9PSEU</name>
<protein>
    <submittedName>
        <fullName evidence="6">Pimeloyl-ACP methyl ester carboxylesterase</fullName>
    </submittedName>
</protein>
<feature type="chain" id="PRO_5047526862" evidence="4">
    <location>
        <begin position="31"/>
        <end position="523"/>
    </location>
</feature>
<dbReference type="SUPFAM" id="SSF53474">
    <property type="entry name" value="alpha/beta-Hydrolases"/>
    <property type="match status" value="1"/>
</dbReference>
<dbReference type="Pfam" id="PF08386">
    <property type="entry name" value="Abhydrolase_4"/>
    <property type="match status" value="1"/>
</dbReference>
<dbReference type="PANTHER" id="PTHR43248">
    <property type="entry name" value="2-SUCCINYL-6-HYDROXY-2,4-CYCLOHEXADIENE-1-CARBOXYLATE SYNTHASE"/>
    <property type="match status" value="1"/>
</dbReference>
<accession>A0ABS5ASL2</accession>
<evidence type="ECO:0000256" key="1">
    <source>
        <dbReference type="ARBA" id="ARBA00010088"/>
    </source>
</evidence>
<proteinExistence type="inferred from homology"/>
<keyword evidence="3" id="KW-0378">Hydrolase</keyword>
<dbReference type="InterPro" id="IPR013595">
    <property type="entry name" value="Pept_S33_TAP-like_C"/>
</dbReference>
<sequence>MHLRHQWRRGLALAAAVGLAAAAAPVTAQAAPSAQVEWRDCPPEVAAKAPTLRCATVPVPLDYADPGGTKINLTISKAASPEPARRRGILLTNPGGPGGSGLTLPGDLLSLGLPSSVAERYDIIGMDTRGVGHSTPVSCGFTDDGAYFGNVPPYAEDDAAVVKRAEVAEAVAKQCQANDRDGRLRHLTTANNARDLDQIRIALGEPKASYLGYSYGTALGAAYASMFPGTTDRVVLDSNLGGTALDRDGMRRFALGTEQTFPDFAKWAAARHGSYGLGRTQAEVRGTFDTITQRLAKEPVAGFDNTLFRMVTFGGLYRESSYGRTAALWQSLLRADAQEAQRLLGERKTGGELSAHDNAWTVFLAVTCNDVKWPTDLAAYREGVAEDRVKYPIYGAATANVLPCAYWPFERTEPQVPVNDNGPRNVLVVQNLRDPATPIEGGRLMREKFAQRSKLVTVDGSGHGVYVFGENPCALNTTTTFLTGGGLPARDVSCGAATVSGLVLDEGARQRRAELLAQRTPTP</sequence>
<feature type="domain" description="Peptidase S33 tripeptidyl aminopeptidase-like C-terminal" evidence="5">
    <location>
        <begin position="393"/>
        <end position="494"/>
    </location>
</feature>
<dbReference type="RefSeq" id="WP_249044764.1">
    <property type="nucleotide sequence ID" value="NZ_JAGIOO010000001.1"/>
</dbReference>